<sequence length="208" mass="21792">MSSEKYVVGSGALLRWALAAWAEATPECVLHPVDVAQGKDYRFDLDALHALADTGATAFVAWGAQFLNFRRQELMGELKARGFRMPPLICRGAQVAASARVGENCAIGAGAIVDAHSDIGFNAWIGAAAVLESAVKVGASAWIEAGVTLAAEAQIGAQATLGRQVDIGPGVRIGKRCQIEIPGRYRSDIATGTHHLSGFRTPVLILGG</sequence>
<keyword evidence="2" id="KW-0808">Transferase</keyword>
<organism evidence="5 8">
    <name type="scientific">Xanthomonas sontii</name>
    <dbReference type="NCBI Taxonomy" id="2650745"/>
    <lineage>
        <taxon>Bacteria</taxon>
        <taxon>Pseudomonadati</taxon>
        <taxon>Pseudomonadota</taxon>
        <taxon>Gammaproteobacteria</taxon>
        <taxon>Lysobacterales</taxon>
        <taxon>Lysobacteraceae</taxon>
        <taxon>Xanthomonas</taxon>
    </lineage>
</organism>
<dbReference type="RefSeq" id="WP_153751120.1">
    <property type="nucleotide sequence ID" value="NZ_WJPM01000005.1"/>
</dbReference>
<dbReference type="PANTHER" id="PTHR43300:SF7">
    <property type="entry name" value="UDP-N-ACETYLBACILLOSAMINE N-ACETYLTRANSFERASE"/>
    <property type="match status" value="1"/>
</dbReference>
<reference evidence="6" key="2">
    <citation type="journal article" date="2020" name="Plant Dis.">
        <title>A Grain Rot of Rice in Iran Caused by a Xanthomonas Strain Closely Related to X. sacchari.</title>
        <authorList>
            <person name="Mirghasempour S.A."/>
            <person name="Huang S."/>
            <person name="Studholme D.J."/>
            <person name="Brady C.L."/>
        </authorList>
    </citation>
    <scope>NUCLEOTIDE SEQUENCE</scope>
    <source>
        <strain evidence="6">SAM114</strain>
    </source>
</reference>
<dbReference type="AlphaFoldDB" id="A0A6N7Q713"/>
<reference evidence="7 8" key="1">
    <citation type="submission" date="2019-11" db="EMBL/GenBank/DDBJ databases">
        <title>First report of rice panicle blight caused by Xanthomonas sp. in Iran.</title>
        <authorList>
            <person name="Mirghasempour S.A."/>
            <person name="Huang S."/>
            <person name="Brady C.L."/>
            <person name="Studholme D.J."/>
        </authorList>
    </citation>
    <scope>NUCLEOTIDE SEQUENCE [LARGE SCALE GENOMIC DNA]</scope>
    <source>
        <strain evidence="5 8">ASD011</strain>
        <strain evidence="7">SAM114</strain>
    </source>
</reference>
<protein>
    <recommendedName>
        <fullName evidence="9">UDP-3-O-(3-hydroxymyristoyl)glucosamine N-acyltransferase</fullName>
    </recommendedName>
</protein>
<dbReference type="EMBL" id="WJPN01000005">
    <property type="protein sequence ID" value="MRH00119.1"/>
    <property type="molecule type" value="Genomic_DNA"/>
</dbReference>
<evidence type="ECO:0000313" key="8">
    <source>
        <dbReference type="Proteomes" id="UP000439314"/>
    </source>
</evidence>
<keyword evidence="3" id="KW-0677">Repeat</keyword>
<dbReference type="Pfam" id="PF14602">
    <property type="entry name" value="Hexapep_2"/>
    <property type="match status" value="2"/>
</dbReference>
<dbReference type="Proteomes" id="UP000439314">
    <property type="component" value="Unassembled WGS sequence"/>
</dbReference>
<gene>
    <name evidence="5" type="ORF">GIY21_07405</name>
    <name evidence="6" type="ORF">GIY22_07400</name>
</gene>
<accession>A0A6N7Q713</accession>
<evidence type="ECO:0000256" key="1">
    <source>
        <dbReference type="ARBA" id="ARBA00007274"/>
    </source>
</evidence>
<evidence type="ECO:0000256" key="2">
    <source>
        <dbReference type="ARBA" id="ARBA00022679"/>
    </source>
</evidence>
<dbReference type="EMBL" id="WJPM01000005">
    <property type="protein sequence ID" value="MRH74451.1"/>
    <property type="molecule type" value="Genomic_DNA"/>
</dbReference>
<dbReference type="InterPro" id="IPR001451">
    <property type="entry name" value="Hexapep"/>
</dbReference>
<evidence type="ECO:0000313" key="5">
    <source>
        <dbReference type="EMBL" id="MRH00119.1"/>
    </source>
</evidence>
<comment type="caution">
    <text evidence="5">The sequence shown here is derived from an EMBL/GenBank/DDBJ whole genome shotgun (WGS) entry which is preliminary data.</text>
</comment>
<proteinExistence type="inferred from homology"/>
<dbReference type="Proteomes" id="UP000437931">
    <property type="component" value="Unassembled WGS sequence"/>
</dbReference>
<name>A0A6N7Q713_9XANT</name>
<dbReference type="InterPro" id="IPR018357">
    <property type="entry name" value="Hexapep_transf_CS"/>
</dbReference>
<evidence type="ECO:0000313" key="7">
    <source>
        <dbReference type="Proteomes" id="UP000437931"/>
    </source>
</evidence>
<dbReference type="SUPFAM" id="SSF51161">
    <property type="entry name" value="Trimeric LpxA-like enzymes"/>
    <property type="match status" value="1"/>
</dbReference>
<comment type="similarity">
    <text evidence="1">Belongs to the transferase hexapeptide repeat family.</text>
</comment>
<dbReference type="InterPro" id="IPR011004">
    <property type="entry name" value="Trimer_LpxA-like_sf"/>
</dbReference>
<dbReference type="Gene3D" id="2.160.10.10">
    <property type="entry name" value="Hexapeptide repeat proteins"/>
    <property type="match status" value="1"/>
</dbReference>
<dbReference type="PANTHER" id="PTHR43300">
    <property type="entry name" value="ACETYLTRANSFERASE"/>
    <property type="match status" value="1"/>
</dbReference>
<keyword evidence="7" id="KW-1185">Reference proteome</keyword>
<evidence type="ECO:0008006" key="9">
    <source>
        <dbReference type="Google" id="ProtNLM"/>
    </source>
</evidence>
<evidence type="ECO:0000313" key="6">
    <source>
        <dbReference type="EMBL" id="MRH74451.1"/>
    </source>
</evidence>
<dbReference type="GO" id="GO:0016746">
    <property type="term" value="F:acyltransferase activity"/>
    <property type="evidence" value="ECO:0007669"/>
    <property type="project" value="UniProtKB-KW"/>
</dbReference>
<dbReference type="PROSITE" id="PS00101">
    <property type="entry name" value="HEXAPEP_TRANSFERASES"/>
    <property type="match status" value="1"/>
</dbReference>
<dbReference type="InterPro" id="IPR050179">
    <property type="entry name" value="Trans_hexapeptide_repeat"/>
</dbReference>
<keyword evidence="4" id="KW-0012">Acyltransferase</keyword>
<evidence type="ECO:0000256" key="4">
    <source>
        <dbReference type="ARBA" id="ARBA00023315"/>
    </source>
</evidence>
<evidence type="ECO:0000256" key="3">
    <source>
        <dbReference type="ARBA" id="ARBA00022737"/>
    </source>
</evidence>